<sequence>MDPYIRDFKANSIKTENVLTAQNASSVLELKGYTMIYNEASYNQNDGTIIYIRNDIDNIDYTIEKISNTSLINLRFCLNGRSYNLYAMYRPPSTNIIEYIDALQIYLQNQNLKYDYSLFVGDINIDISKSTLHSDDYLNIMSEFGFKSIINDYTRIQENSKSCLDHIFIHSKYDIEDVILPLIMHTNITDHFPVLCQLVLEAPTTPNEVKQCISRLKPNKSPGIDDIKSTTIKHMADEISQYIKETINLKNLMILYKSLVESHITYGIIGWGGVLNTHLQRLEVIQKRILKIILNKPYTYPSDELFQETNMFSEKKDKAKHDYQTRNRNIGNLPVVLMRTSTGQRSSTKDIFNN</sequence>
<name>A0ABQ9IRA7_9CUCU</name>
<protein>
    <recommendedName>
        <fullName evidence="3">Endonuclease/exonuclease/phosphatase domain-containing protein</fullName>
    </recommendedName>
</protein>
<gene>
    <name evidence="1" type="ORF">NQ317_014516</name>
</gene>
<dbReference type="PANTHER" id="PTHR33776:SF4">
    <property type="entry name" value="ENDONUCLEASE_EXONUCLEASE_PHOSPHATASE DOMAIN-CONTAINING PROTEIN"/>
    <property type="match status" value="1"/>
</dbReference>
<dbReference type="Proteomes" id="UP001162164">
    <property type="component" value="Unassembled WGS sequence"/>
</dbReference>
<evidence type="ECO:0000313" key="2">
    <source>
        <dbReference type="Proteomes" id="UP001162164"/>
    </source>
</evidence>
<comment type="caution">
    <text evidence="1">The sequence shown here is derived from an EMBL/GenBank/DDBJ whole genome shotgun (WGS) entry which is preliminary data.</text>
</comment>
<accession>A0ABQ9IRA7</accession>
<proteinExistence type="predicted"/>
<dbReference type="PANTHER" id="PTHR33776">
    <property type="entry name" value="ENDO/EXONUCLEASE/PHOSPHATASE DOMAIN-CONTAINING PROTEIN"/>
    <property type="match status" value="1"/>
</dbReference>
<reference evidence="1" key="1">
    <citation type="journal article" date="2023" name="Insect Mol. Biol.">
        <title>Genome sequencing provides insights into the evolution of gene families encoding plant cell wall-degrading enzymes in longhorned beetles.</title>
        <authorList>
            <person name="Shin N.R."/>
            <person name="Okamura Y."/>
            <person name="Kirsch R."/>
            <person name="Pauchet Y."/>
        </authorList>
    </citation>
    <scope>NUCLEOTIDE SEQUENCE</scope>
    <source>
        <strain evidence="1">MMC_N1</strain>
    </source>
</reference>
<organism evidence="1 2">
    <name type="scientific">Molorchus minor</name>
    <dbReference type="NCBI Taxonomy" id="1323400"/>
    <lineage>
        <taxon>Eukaryota</taxon>
        <taxon>Metazoa</taxon>
        <taxon>Ecdysozoa</taxon>
        <taxon>Arthropoda</taxon>
        <taxon>Hexapoda</taxon>
        <taxon>Insecta</taxon>
        <taxon>Pterygota</taxon>
        <taxon>Neoptera</taxon>
        <taxon>Endopterygota</taxon>
        <taxon>Coleoptera</taxon>
        <taxon>Polyphaga</taxon>
        <taxon>Cucujiformia</taxon>
        <taxon>Chrysomeloidea</taxon>
        <taxon>Cerambycidae</taxon>
        <taxon>Lamiinae</taxon>
        <taxon>Monochamini</taxon>
        <taxon>Molorchus</taxon>
    </lineage>
</organism>
<dbReference type="InterPro" id="IPR036691">
    <property type="entry name" value="Endo/exonu/phosph_ase_sf"/>
</dbReference>
<dbReference type="Gene3D" id="3.60.10.10">
    <property type="entry name" value="Endonuclease/exonuclease/phosphatase"/>
    <property type="match status" value="1"/>
</dbReference>
<evidence type="ECO:0000313" key="1">
    <source>
        <dbReference type="EMBL" id="KAJ8947437.1"/>
    </source>
</evidence>
<dbReference type="EMBL" id="JAPWTJ010004200">
    <property type="protein sequence ID" value="KAJ8947437.1"/>
    <property type="molecule type" value="Genomic_DNA"/>
</dbReference>
<evidence type="ECO:0008006" key="3">
    <source>
        <dbReference type="Google" id="ProtNLM"/>
    </source>
</evidence>
<dbReference type="SUPFAM" id="SSF56219">
    <property type="entry name" value="DNase I-like"/>
    <property type="match status" value="1"/>
</dbReference>
<keyword evidence="2" id="KW-1185">Reference proteome</keyword>